<dbReference type="GO" id="GO:0005737">
    <property type="term" value="C:cytoplasm"/>
    <property type="evidence" value="ECO:0007669"/>
    <property type="project" value="UniProtKB-SubCell"/>
</dbReference>
<dbReference type="EMBL" id="UINC01015978">
    <property type="protein sequence ID" value="SVA66882.1"/>
    <property type="molecule type" value="Genomic_DNA"/>
</dbReference>
<keyword evidence="2" id="KW-0963">Cytoplasm</keyword>
<dbReference type="Pfam" id="PF03937">
    <property type="entry name" value="Sdh5"/>
    <property type="match status" value="1"/>
</dbReference>
<comment type="subcellular location">
    <subcellularLocation>
        <location evidence="1">Cytoplasm</location>
    </subcellularLocation>
</comment>
<sequence length="82" mass="9944">MSEKKSRLLWRCRRGIKEMDIIFQDFINHSYDQLTDDKKNAFSRLLDEQDLDILNWIMGKDKPYDNELVNIINIIRESRNIN</sequence>
<dbReference type="PANTHER" id="PTHR39585">
    <property type="entry name" value="FAD ASSEMBLY FACTOR SDHE"/>
    <property type="match status" value="1"/>
</dbReference>
<protein>
    <recommendedName>
        <fullName evidence="5">FAD assembly factor SdhE</fullName>
    </recommendedName>
</protein>
<name>A0A381XQV6_9ZZZZ</name>
<organism evidence="4">
    <name type="scientific">marine metagenome</name>
    <dbReference type="NCBI Taxonomy" id="408172"/>
    <lineage>
        <taxon>unclassified sequences</taxon>
        <taxon>metagenomes</taxon>
        <taxon>ecological metagenomes</taxon>
    </lineage>
</organism>
<reference evidence="4" key="1">
    <citation type="submission" date="2018-05" db="EMBL/GenBank/DDBJ databases">
        <authorList>
            <person name="Lanie J.A."/>
            <person name="Ng W.-L."/>
            <person name="Kazmierczak K.M."/>
            <person name="Andrzejewski T.M."/>
            <person name="Davidsen T.M."/>
            <person name="Wayne K.J."/>
            <person name="Tettelin H."/>
            <person name="Glass J.I."/>
            <person name="Rusch D."/>
            <person name="Podicherti R."/>
            <person name="Tsui H.-C.T."/>
            <person name="Winkler M.E."/>
        </authorList>
    </citation>
    <scope>NUCLEOTIDE SEQUENCE</scope>
</reference>
<dbReference type="InterPro" id="IPR036714">
    <property type="entry name" value="SDH_sf"/>
</dbReference>
<keyword evidence="3" id="KW-0143">Chaperone</keyword>
<dbReference type="PANTHER" id="PTHR39585:SF1">
    <property type="entry name" value="FAD ASSEMBLY FACTOR SDHE"/>
    <property type="match status" value="1"/>
</dbReference>
<proteinExistence type="predicted"/>
<evidence type="ECO:0000256" key="2">
    <source>
        <dbReference type="ARBA" id="ARBA00022490"/>
    </source>
</evidence>
<gene>
    <name evidence="4" type="ORF">METZ01_LOCUS119736</name>
</gene>
<dbReference type="GO" id="GO:0006105">
    <property type="term" value="P:succinate metabolic process"/>
    <property type="evidence" value="ECO:0007669"/>
    <property type="project" value="TreeGrafter"/>
</dbReference>
<evidence type="ECO:0008006" key="5">
    <source>
        <dbReference type="Google" id="ProtNLM"/>
    </source>
</evidence>
<dbReference type="Gene3D" id="1.10.150.250">
    <property type="entry name" value="Flavinator of succinate dehydrogenase"/>
    <property type="match status" value="1"/>
</dbReference>
<dbReference type="SUPFAM" id="SSF109910">
    <property type="entry name" value="YgfY-like"/>
    <property type="match status" value="1"/>
</dbReference>
<accession>A0A381XQV6</accession>
<dbReference type="InterPro" id="IPR005631">
    <property type="entry name" value="SDH"/>
</dbReference>
<dbReference type="AlphaFoldDB" id="A0A381XQV6"/>
<evidence type="ECO:0000256" key="1">
    <source>
        <dbReference type="ARBA" id="ARBA00004496"/>
    </source>
</evidence>
<evidence type="ECO:0000313" key="4">
    <source>
        <dbReference type="EMBL" id="SVA66882.1"/>
    </source>
</evidence>
<evidence type="ECO:0000256" key="3">
    <source>
        <dbReference type="ARBA" id="ARBA00023186"/>
    </source>
</evidence>
<dbReference type="InterPro" id="IPR050531">
    <property type="entry name" value="SdhE_FAD_assembly_factor"/>
</dbReference>